<dbReference type="PRINTS" id="PR00455">
    <property type="entry name" value="HTHTETR"/>
</dbReference>
<evidence type="ECO:0000313" key="6">
    <source>
        <dbReference type="EMBL" id="MCS5478122.1"/>
    </source>
</evidence>
<comment type="caution">
    <text evidence="6">The sequence shown here is derived from an EMBL/GenBank/DDBJ whole genome shotgun (WGS) entry which is preliminary data.</text>
</comment>
<accession>A0ABT2FSD0</accession>
<evidence type="ECO:0000256" key="1">
    <source>
        <dbReference type="ARBA" id="ARBA00023015"/>
    </source>
</evidence>
<evidence type="ECO:0000256" key="4">
    <source>
        <dbReference type="PROSITE-ProRule" id="PRU00335"/>
    </source>
</evidence>
<dbReference type="PANTHER" id="PTHR30055:SF234">
    <property type="entry name" value="HTH-TYPE TRANSCRIPTIONAL REGULATOR BETI"/>
    <property type="match status" value="1"/>
</dbReference>
<name>A0ABT2FSD0_9CORY</name>
<reference evidence="6 7" key="1">
    <citation type="submission" date="2022-08" db="EMBL/GenBank/DDBJ databases">
        <title>YIM 101645 draft genome.</title>
        <authorList>
            <person name="Chen X."/>
        </authorList>
    </citation>
    <scope>NUCLEOTIDE SEQUENCE [LARGE SCALE GENOMIC DNA]</scope>
    <source>
        <strain evidence="6 7">YIM 101645</strain>
    </source>
</reference>
<dbReference type="InterPro" id="IPR050109">
    <property type="entry name" value="HTH-type_TetR-like_transc_reg"/>
</dbReference>
<keyword evidence="1" id="KW-0805">Transcription regulation</keyword>
<feature type="DNA-binding region" description="H-T-H motif" evidence="4">
    <location>
        <begin position="19"/>
        <end position="38"/>
    </location>
</feature>
<dbReference type="EMBL" id="JANWTC010000001">
    <property type="protein sequence ID" value="MCS5478122.1"/>
    <property type="molecule type" value="Genomic_DNA"/>
</dbReference>
<dbReference type="PROSITE" id="PS50977">
    <property type="entry name" value="HTH_TETR_2"/>
    <property type="match status" value="1"/>
</dbReference>
<dbReference type="InterPro" id="IPR036271">
    <property type="entry name" value="Tet_transcr_reg_TetR-rel_C_sf"/>
</dbReference>
<evidence type="ECO:0000259" key="5">
    <source>
        <dbReference type="PROSITE" id="PS50977"/>
    </source>
</evidence>
<feature type="domain" description="HTH tetR-type" evidence="5">
    <location>
        <begin position="1"/>
        <end position="56"/>
    </location>
</feature>
<dbReference type="Pfam" id="PF00440">
    <property type="entry name" value="TetR_N"/>
    <property type="match status" value="1"/>
</dbReference>
<organism evidence="6 7">
    <name type="scientific">Corynebacterium lemuris</name>
    <dbReference type="NCBI Taxonomy" id="1859292"/>
    <lineage>
        <taxon>Bacteria</taxon>
        <taxon>Bacillati</taxon>
        <taxon>Actinomycetota</taxon>
        <taxon>Actinomycetes</taxon>
        <taxon>Mycobacteriales</taxon>
        <taxon>Corynebacteriaceae</taxon>
        <taxon>Corynebacterium</taxon>
    </lineage>
</organism>
<keyword evidence="3" id="KW-0804">Transcription</keyword>
<dbReference type="PANTHER" id="PTHR30055">
    <property type="entry name" value="HTH-TYPE TRANSCRIPTIONAL REGULATOR RUTR"/>
    <property type="match status" value="1"/>
</dbReference>
<dbReference type="InterPro" id="IPR001647">
    <property type="entry name" value="HTH_TetR"/>
</dbReference>
<dbReference type="RefSeq" id="WP_259426148.1">
    <property type="nucleotide sequence ID" value="NZ_JANWTC010000001.1"/>
</dbReference>
<dbReference type="Proteomes" id="UP001205965">
    <property type="component" value="Unassembled WGS sequence"/>
</dbReference>
<dbReference type="InterPro" id="IPR009057">
    <property type="entry name" value="Homeodomain-like_sf"/>
</dbReference>
<protein>
    <submittedName>
        <fullName evidence="6">TetR/AcrR family transcriptional regulator</fullName>
    </submittedName>
</protein>
<dbReference type="Pfam" id="PF17932">
    <property type="entry name" value="TetR_C_24"/>
    <property type="match status" value="1"/>
</dbReference>
<dbReference type="Gene3D" id="1.10.357.10">
    <property type="entry name" value="Tetracycline Repressor, domain 2"/>
    <property type="match status" value="1"/>
</dbReference>
<evidence type="ECO:0000256" key="3">
    <source>
        <dbReference type="ARBA" id="ARBA00023163"/>
    </source>
</evidence>
<sequence length="200" mass="22123">MVRERAAEFFFEKGYDATNLREVAAASGLKIGSLYNHIASKEDLLLQVMGGVIDDLVAEQQVSLQVEGDAVERLRSVVECHIRFHAGRAKEVYIGNTNLRALSEEARREIVAKRTDYSNVIEAAIVAAGESGLASVLDSRLHTYSILALGTHLAGWYQPEGRLSLDEIVETYTKFVLRELKVEDADERVDAASRSRKVAS</sequence>
<dbReference type="InterPro" id="IPR041490">
    <property type="entry name" value="KstR2_TetR_C"/>
</dbReference>
<proteinExistence type="predicted"/>
<evidence type="ECO:0000256" key="2">
    <source>
        <dbReference type="ARBA" id="ARBA00023125"/>
    </source>
</evidence>
<evidence type="ECO:0000313" key="7">
    <source>
        <dbReference type="Proteomes" id="UP001205965"/>
    </source>
</evidence>
<dbReference type="SUPFAM" id="SSF48498">
    <property type="entry name" value="Tetracyclin repressor-like, C-terminal domain"/>
    <property type="match status" value="1"/>
</dbReference>
<dbReference type="SUPFAM" id="SSF46689">
    <property type="entry name" value="Homeodomain-like"/>
    <property type="match status" value="1"/>
</dbReference>
<keyword evidence="7" id="KW-1185">Reference proteome</keyword>
<keyword evidence="2 4" id="KW-0238">DNA-binding</keyword>
<gene>
    <name evidence="6" type="ORF">NYP18_00445</name>
</gene>